<comment type="caution">
    <text evidence="1">The sequence shown here is derived from an EMBL/GenBank/DDBJ whole genome shotgun (WGS) entry which is preliminary data.</text>
</comment>
<sequence>MTYTVDDLKQARLEAEVEVAALIAAVANKLGQIVAHGDAVSPEYLQGLGRLAAALNFNQPGSSAGHKDDETDG</sequence>
<evidence type="ECO:0000313" key="1">
    <source>
        <dbReference type="EMBL" id="CCF84272.1"/>
    </source>
</evidence>
<dbReference type="Proteomes" id="UP000004221">
    <property type="component" value="Unassembled WGS sequence"/>
</dbReference>
<dbReference type="RefSeq" id="WP_008478323.1">
    <property type="nucleotide sequence ID" value="NZ_CAGS01000255.1"/>
</dbReference>
<reference evidence="1 2" key="1">
    <citation type="journal article" date="2012" name="ISME J.">
        <title>Nitrification expanded: discovery, physiology and genomics of a nitrite-oxidizing bacterium from the phylum Chloroflexi.</title>
        <authorList>
            <person name="Sorokin D.Y."/>
            <person name="Lucker S."/>
            <person name="Vejmelkova D."/>
            <person name="Kostrikina N.A."/>
            <person name="Kleerebezem R."/>
            <person name="Rijpstra W.I."/>
            <person name="Damste J.S."/>
            <person name="Le Paslier D."/>
            <person name="Muyzer G."/>
            <person name="Wagner M."/>
            <person name="van Loosdrecht M.C."/>
            <person name="Daims H."/>
        </authorList>
    </citation>
    <scope>NUCLEOTIDE SEQUENCE [LARGE SCALE GENOMIC DNA]</scope>
    <source>
        <strain evidence="2">none</strain>
    </source>
</reference>
<protein>
    <submittedName>
        <fullName evidence="1">Uncharacterized protein</fullName>
    </submittedName>
</protein>
<gene>
    <name evidence="1" type="ORF">NITHO_3280019</name>
</gene>
<dbReference type="AlphaFoldDB" id="I4EHW0"/>
<name>I4EHW0_9BACT</name>
<evidence type="ECO:0000313" key="2">
    <source>
        <dbReference type="Proteomes" id="UP000004221"/>
    </source>
</evidence>
<keyword evidence="2" id="KW-1185">Reference proteome</keyword>
<proteinExistence type="predicted"/>
<dbReference type="EMBL" id="CAGS01000255">
    <property type="protein sequence ID" value="CCF84272.1"/>
    <property type="molecule type" value="Genomic_DNA"/>
</dbReference>
<accession>I4EHW0</accession>
<organism evidence="1 2">
    <name type="scientific">Nitrolancea hollandica Lb</name>
    <dbReference type="NCBI Taxonomy" id="1129897"/>
    <lineage>
        <taxon>Bacteria</taxon>
        <taxon>Pseudomonadati</taxon>
        <taxon>Thermomicrobiota</taxon>
        <taxon>Thermomicrobia</taxon>
        <taxon>Sphaerobacterales</taxon>
        <taxon>Sphaerobacterineae</taxon>
        <taxon>Sphaerobacteraceae</taxon>
        <taxon>Nitrolancea</taxon>
    </lineage>
</organism>